<sequence length="207" mass="20835">MFSTLFTLALLAVPAIQGVLAEFAVNSPALTQCKESKISWEATNGPYNLIVVPAAEPCGDALADLGDHTGTSFTWKPTLPAGTKVQLSVEDADGEEAWSQTITVEAGDDTSCLPGGVVKTTSVKSTTKSSSSSTRSSTGSPSTLVVTPTTTVEIPGATDTITPEAVGAAGNAGANPLGLDNGALTMRQASTPVMVLGALAAVLAISL</sequence>
<keyword evidence="2" id="KW-0732">Signal</keyword>
<evidence type="ECO:0000256" key="2">
    <source>
        <dbReference type="SAM" id="SignalP"/>
    </source>
</evidence>
<name>A0A369K347_HYPMA</name>
<organism evidence="3 4">
    <name type="scientific">Hypsizygus marmoreus</name>
    <name type="common">White beech mushroom</name>
    <name type="synonym">Agaricus marmoreus</name>
    <dbReference type="NCBI Taxonomy" id="39966"/>
    <lineage>
        <taxon>Eukaryota</taxon>
        <taxon>Fungi</taxon>
        <taxon>Dikarya</taxon>
        <taxon>Basidiomycota</taxon>
        <taxon>Agaricomycotina</taxon>
        <taxon>Agaricomycetes</taxon>
        <taxon>Agaricomycetidae</taxon>
        <taxon>Agaricales</taxon>
        <taxon>Tricholomatineae</taxon>
        <taxon>Lyophyllaceae</taxon>
        <taxon>Hypsizygus</taxon>
    </lineage>
</organism>
<proteinExistence type="predicted"/>
<evidence type="ECO:0000313" key="4">
    <source>
        <dbReference type="Proteomes" id="UP000076154"/>
    </source>
</evidence>
<dbReference type="OrthoDB" id="3259746at2759"/>
<dbReference type="PANTHER" id="PTHR37487:SF2">
    <property type="entry name" value="EXPRESSED PROTEIN"/>
    <property type="match status" value="1"/>
</dbReference>
<gene>
    <name evidence="3" type="ORF">Hypma_006707</name>
</gene>
<feature type="chain" id="PRO_5016794036" evidence="2">
    <location>
        <begin position="22"/>
        <end position="207"/>
    </location>
</feature>
<comment type="caution">
    <text evidence="3">The sequence shown here is derived from an EMBL/GenBank/DDBJ whole genome shotgun (WGS) entry which is preliminary data.</text>
</comment>
<accession>A0A369K347</accession>
<dbReference type="Proteomes" id="UP000076154">
    <property type="component" value="Unassembled WGS sequence"/>
</dbReference>
<evidence type="ECO:0000313" key="3">
    <source>
        <dbReference type="EMBL" id="RDB26273.1"/>
    </source>
</evidence>
<dbReference type="PANTHER" id="PTHR37487">
    <property type="entry name" value="CHROMOSOME 1, WHOLE GENOME SHOTGUN SEQUENCE"/>
    <property type="match status" value="1"/>
</dbReference>
<evidence type="ECO:0000256" key="1">
    <source>
        <dbReference type="SAM" id="MobiDB-lite"/>
    </source>
</evidence>
<dbReference type="AlphaFoldDB" id="A0A369K347"/>
<feature type="region of interest" description="Disordered" evidence="1">
    <location>
        <begin position="123"/>
        <end position="146"/>
    </location>
</feature>
<dbReference type="EMBL" id="LUEZ02000040">
    <property type="protein sequence ID" value="RDB26273.1"/>
    <property type="molecule type" value="Genomic_DNA"/>
</dbReference>
<dbReference type="InParanoid" id="A0A369K347"/>
<protein>
    <submittedName>
        <fullName evidence="3">Uncharacterized protein</fullName>
    </submittedName>
</protein>
<reference evidence="3" key="1">
    <citation type="submission" date="2018-04" db="EMBL/GenBank/DDBJ databases">
        <title>Whole genome sequencing of Hypsizygus marmoreus.</title>
        <authorList>
            <person name="Choi I.-G."/>
            <person name="Min B."/>
            <person name="Kim J.-G."/>
            <person name="Kim S."/>
            <person name="Oh Y.-L."/>
            <person name="Kong W.-S."/>
            <person name="Park H."/>
            <person name="Jeong J."/>
            <person name="Song E.-S."/>
        </authorList>
    </citation>
    <scope>NUCLEOTIDE SEQUENCE [LARGE SCALE GENOMIC DNA]</scope>
    <source>
        <strain evidence="3">51987-8</strain>
    </source>
</reference>
<feature type="signal peptide" evidence="2">
    <location>
        <begin position="1"/>
        <end position="21"/>
    </location>
</feature>
<keyword evidence="4" id="KW-1185">Reference proteome</keyword>